<dbReference type="Gene3D" id="3.30.70.3030">
    <property type="match status" value="1"/>
</dbReference>
<dbReference type="GO" id="GO:0006364">
    <property type="term" value="P:rRNA processing"/>
    <property type="evidence" value="ECO:0007669"/>
    <property type="project" value="UniProtKB-KW"/>
</dbReference>
<feature type="domain" description="Nrap protein" evidence="11">
    <location>
        <begin position="873"/>
        <end position="1056"/>
    </location>
</feature>
<sequence length="1202" mass="135795">MSIQKATQSLSSSGSEESHQTAKSQGQKKVVHFNDSPDGDTPTIEQSTLDARNGERDPLLNHHFPASGFLLRRKLLSLLGSIGLPYGQSQAYAGFLKSLSDHLSQIPSTGPVPLEESRQKLQKKGTRIALNDPIDPVQWKFGFMPPSKIDVVGSWPLKNGIKKLKGKRKHACIDLLVQIPQGVLQEKDYLSNRYFHKRAHYLAHIATSLLKSPFSKTHELYYAYLGGDSFKPIIEIHSLEDQQPLTWTTRIILSYPQETFTVAKLSPSKANLKPSPDPSPAYNMSILLDSAELNMTHHEFFTGLSTNYPAFIPTCQLMKAWAQRRVFYRPFTSAGECLSLVGFERFGWFVNFLVAHVLLGGGHENGKKSDLTGTVLLSDPVALWRHVIDWLAKWNPQSIVRMEPIEGFKPGFSEQEFGIVGPALIDPTGTINLLAATPINTLKLLCTSANRTALLLQSGYEVFEVLFSRPFYSFASNFDYHFIFKIFPQDLDKLCQDNTRKSILVALQCFSDHLRRALGNRVAGFALLRQHSLDALSLKPEKTNSKISSASDPDVILLGLLLNPTHAFNLVTYGPSPDTSPLETQEFRKFWGKRSQLRRFQDGSIKECVGWQVSNPLERLKIPKQVVRWLLIEKLELSGSDDVVWDCIGAFDPFILESSKYVGKIYEKDPQELGFTNVMKAFNEFAKELKGLNEDGFLPLSITSVHPVSEYLRYSSIFVPGPRRLQSYLTQPNETRYLPSMLCQLKFESSGKWPESLEAIQKIKAAMLNKIAEGLLQNKIAVKAELDFDFDACPISQNVALVVLHSSGYAFKLIIWYEREEMLLDLASKGESQTSGNPECDASWALQAIQNYRKLFVQSRTHHDAISALQTRFPSYTYTVRLVKRWFSTHMLLCTHISTELVELLTSVVYLFPHDELPPTTGSSGFFRFLKFMKQWNWRVEPLLIPLQTSIGLDTNALTHFPVDSAKLSAQHFDAIRKKDPGFYQHTYVIATENDLEGSAWMLEPSGPRTRLTSRHWRPSRLIADRIQMLASASFNTLETILEQGCPTLNVKTVFKSPLKDYDFHLLIDLSVSTRVHQSFEEIDAMGSHVEHYQSAQDAEPQIDDDPVLAFFEELQHVYGDTIEFFYDPYGGPLIAGLFNFPLISQPKSMRTHHHDYLTKPVGEMIGKRRKVVMDGEASLNEIIEGIGRGIICKVLKKGVDY</sequence>
<evidence type="ECO:0000259" key="12">
    <source>
        <dbReference type="Pfam" id="PF17407"/>
    </source>
</evidence>
<feature type="domain" description="Nrap protein" evidence="8">
    <location>
        <begin position="311"/>
        <end position="467"/>
    </location>
</feature>
<dbReference type="PANTHER" id="PTHR17972">
    <property type="entry name" value="NUCLEOLAR RNA-ASSOCIATED PROTEIN"/>
    <property type="match status" value="1"/>
</dbReference>
<dbReference type="Pfam" id="PF17407">
    <property type="entry name" value="Nrap_D6"/>
    <property type="match status" value="1"/>
</dbReference>
<evidence type="ECO:0000259" key="8">
    <source>
        <dbReference type="Pfam" id="PF17403"/>
    </source>
</evidence>
<dbReference type="InterPro" id="IPR035369">
    <property type="entry name" value="Nrap_D4"/>
</dbReference>
<dbReference type="GO" id="GO:0034456">
    <property type="term" value="C:UTP-C complex"/>
    <property type="evidence" value="ECO:0007669"/>
    <property type="project" value="TreeGrafter"/>
</dbReference>
<dbReference type="Pfam" id="PF03813">
    <property type="entry name" value="Nrap"/>
    <property type="match status" value="1"/>
</dbReference>
<keyword evidence="14" id="KW-1185">Reference proteome</keyword>
<feature type="domain" description="Nrap protein" evidence="7">
    <location>
        <begin position="173"/>
        <end position="292"/>
    </location>
</feature>
<evidence type="ECO:0000259" key="11">
    <source>
        <dbReference type="Pfam" id="PF17406"/>
    </source>
</evidence>
<keyword evidence="3 5" id="KW-0694">RNA-binding</keyword>
<keyword evidence="5" id="KW-0687">Ribonucleoprotein</keyword>
<keyword evidence="5" id="KW-0698">rRNA processing</keyword>
<dbReference type="InterPro" id="IPR035367">
    <property type="entry name" value="Nrap_D2"/>
</dbReference>
<evidence type="ECO:0000256" key="5">
    <source>
        <dbReference type="RuleBase" id="RU364032"/>
    </source>
</evidence>
<dbReference type="InterPro" id="IPR035368">
    <property type="entry name" value="Nrap_D3"/>
</dbReference>
<dbReference type="Pfam" id="PF17403">
    <property type="entry name" value="Nrap_D2"/>
    <property type="match status" value="1"/>
</dbReference>
<dbReference type="GO" id="GO:0032545">
    <property type="term" value="C:CURI complex"/>
    <property type="evidence" value="ECO:0007669"/>
    <property type="project" value="TreeGrafter"/>
</dbReference>
<dbReference type="InterPro" id="IPR005554">
    <property type="entry name" value="NOL6/Upt22"/>
</dbReference>
<gene>
    <name evidence="13" type="ORF">O181_008818</name>
</gene>
<feature type="domain" description="Nrap protein" evidence="12">
    <location>
        <begin position="1059"/>
        <end position="1192"/>
    </location>
</feature>
<evidence type="ECO:0000256" key="1">
    <source>
        <dbReference type="ARBA" id="ARBA00004604"/>
    </source>
</evidence>
<accession>A0A9Q3GIV2</accession>
<comment type="caution">
    <text evidence="13">The sequence shown here is derived from an EMBL/GenBank/DDBJ whole genome shotgun (WGS) entry which is preliminary data.</text>
</comment>
<dbReference type="Pfam" id="PF17404">
    <property type="entry name" value="Nrap_D3"/>
    <property type="match status" value="1"/>
</dbReference>
<feature type="region of interest" description="Disordered" evidence="6">
    <location>
        <begin position="1"/>
        <end position="46"/>
    </location>
</feature>
<evidence type="ECO:0000259" key="9">
    <source>
        <dbReference type="Pfam" id="PF17404"/>
    </source>
</evidence>
<evidence type="ECO:0000256" key="4">
    <source>
        <dbReference type="ARBA" id="ARBA00023242"/>
    </source>
</evidence>
<dbReference type="AlphaFoldDB" id="A0A9Q3GIV2"/>
<dbReference type="Gene3D" id="1.10.1410.10">
    <property type="match status" value="1"/>
</dbReference>
<proteinExistence type="inferred from homology"/>
<evidence type="ECO:0000313" key="13">
    <source>
        <dbReference type="EMBL" id="MBW0469103.1"/>
    </source>
</evidence>
<comment type="subcellular location">
    <subcellularLocation>
        <location evidence="1 5">Nucleus</location>
        <location evidence="1 5">Nucleolus</location>
    </subcellularLocation>
</comment>
<evidence type="ECO:0000313" key="14">
    <source>
        <dbReference type="Proteomes" id="UP000765509"/>
    </source>
</evidence>
<dbReference type="PANTHER" id="PTHR17972:SF0">
    <property type="entry name" value="NUCLEOLAR PROTEIN 6"/>
    <property type="match status" value="1"/>
</dbReference>
<reference evidence="13" key="1">
    <citation type="submission" date="2021-03" db="EMBL/GenBank/DDBJ databases">
        <title>Draft genome sequence of rust myrtle Austropuccinia psidii MF-1, a brazilian biotype.</title>
        <authorList>
            <person name="Quecine M.C."/>
            <person name="Pachon D.M.R."/>
            <person name="Bonatelli M.L."/>
            <person name="Correr F.H."/>
            <person name="Franceschini L.M."/>
            <person name="Leite T.F."/>
            <person name="Margarido G.R.A."/>
            <person name="Almeida C.A."/>
            <person name="Ferrarezi J.A."/>
            <person name="Labate C.A."/>
        </authorList>
    </citation>
    <scope>NUCLEOTIDE SEQUENCE</scope>
    <source>
        <strain evidence="13">MF-1</strain>
    </source>
</reference>
<dbReference type="InterPro" id="IPR035371">
    <property type="entry name" value="Nrap_D6"/>
</dbReference>
<dbReference type="OrthoDB" id="10251401at2759"/>
<name>A0A9Q3GIV2_9BASI</name>
<dbReference type="GO" id="GO:0003723">
    <property type="term" value="F:RNA binding"/>
    <property type="evidence" value="ECO:0007669"/>
    <property type="project" value="UniProtKB-KW"/>
</dbReference>
<dbReference type="Proteomes" id="UP000765509">
    <property type="component" value="Unassembled WGS sequence"/>
</dbReference>
<evidence type="ECO:0000259" key="7">
    <source>
        <dbReference type="Pfam" id="PF03813"/>
    </source>
</evidence>
<keyword evidence="4 5" id="KW-0539">Nucleus</keyword>
<comment type="similarity">
    <text evidence="2 5">Belongs to the NRAP family.</text>
</comment>
<dbReference type="InterPro" id="IPR035082">
    <property type="entry name" value="Nrap_D1"/>
</dbReference>
<dbReference type="Pfam" id="PF17405">
    <property type="entry name" value="Nrap_D4"/>
    <property type="match status" value="1"/>
</dbReference>
<evidence type="ECO:0000259" key="10">
    <source>
        <dbReference type="Pfam" id="PF17405"/>
    </source>
</evidence>
<evidence type="ECO:0000256" key="3">
    <source>
        <dbReference type="ARBA" id="ARBA00022884"/>
    </source>
</evidence>
<dbReference type="Pfam" id="PF17406">
    <property type="entry name" value="Nrap_D5"/>
    <property type="match status" value="1"/>
</dbReference>
<dbReference type="GO" id="GO:0032040">
    <property type="term" value="C:small-subunit processome"/>
    <property type="evidence" value="ECO:0007669"/>
    <property type="project" value="TreeGrafter"/>
</dbReference>
<keyword evidence="5" id="KW-0690">Ribosome biogenesis</keyword>
<evidence type="ECO:0000256" key="6">
    <source>
        <dbReference type="SAM" id="MobiDB-lite"/>
    </source>
</evidence>
<organism evidence="13 14">
    <name type="scientific">Austropuccinia psidii MF-1</name>
    <dbReference type="NCBI Taxonomy" id="1389203"/>
    <lineage>
        <taxon>Eukaryota</taxon>
        <taxon>Fungi</taxon>
        <taxon>Dikarya</taxon>
        <taxon>Basidiomycota</taxon>
        <taxon>Pucciniomycotina</taxon>
        <taxon>Pucciniomycetes</taxon>
        <taxon>Pucciniales</taxon>
        <taxon>Sphaerophragmiaceae</taxon>
        <taxon>Austropuccinia</taxon>
    </lineage>
</organism>
<dbReference type="EMBL" id="AVOT02002080">
    <property type="protein sequence ID" value="MBW0469103.1"/>
    <property type="molecule type" value="Genomic_DNA"/>
</dbReference>
<evidence type="ECO:0000256" key="2">
    <source>
        <dbReference type="ARBA" id="ARBA00006674"/>
    </source>
</evidence>
<protein>
    <recommendedName>
        <fullName evidence="5">U3 small nucleolar RNA-associated protein 22</fullName>
    </recommendedName>
</protein>
<feature type="domain" description="Nrap protein" evidence="9">
    <location>
        <begin position="501"/>
        <end position="635"/>
    </location>
</feature>
<dbReference type="GO" id="GO:0006409">
    <property type="term" value="P:tRNA export from nucleus"/>
    <property type="evidence" value="ECO:0007669"/>
    <property type="project" value="TreeGrafter"/>
</dbReference>
<dbReference type="InterPro" id="IPR035370">
    <property type="entry name" value="Nrap_D5"/>
</dbReference>
<feature type="domain" description="Nrap protein" evidence="10">
    <location>
        <begin position="668"/>
        <end position="871"/>
    </location>
</feature>